<dbReference type="Pfam" id="PF13561">
    <property type="entry name" value="adh_short_C2"/>
    <property type="match status" value="1"/>
</dbReference>
<evidence type="ECO:0000313" key="2">
    <source>
        <dbReference type="Proteomes" id="UP001206128"/>
    </source>
</evidence>
<dbReference type="InterPro" id="IPR002347">
    <property type="entry name" value="SDR_fam"/>
</dbReference>
<protein>
    <recommendedName>
        <fullName evidence="3">SDR family oxidoreductase</fullName>
    </recommendedName>
</protein>
<dbReference type="Proteomes" id="UP001206128">
    <property type="component" value="Unassembled WGS sequence"/>
</dbReference>
<accession>A0AAE3GGW8</accession>
<comment type="caution">
    <text evidence="1">The sequence shown here is derived from an EMBL/GenBank/DDBJ whole genome shotgun (WGS) entry which is preliminary data.</text>
</comment>
<reference evidence="1" key="1">
    <citation type="submission" date="2022-06" db="EMBL/GenBank/DDBJ databases">
        <title>Genomic Encyclopedia of Archaeal and Bacterial Type Strains, Phase II (KMG-II): from individual species to whole genera.</title>
        <authorList>
            <person name="Goeker M."/>
        </authorList>
    </citation>
    <scope>NUCLEOTIDE SEQUENCE</scope>
    <source>
        <strain evidence="1">DSM 43935</strain>
    </source>
</reference>
<dbReference type="SUPFAM" id="SSF51735">
    <property type="entry name" value="NAD(P)-binding Rossmann-fold domains"/>
    <property type="match status" value="1"/>
</dbReference>
<gene>
    <name evidence="1" type="ORF">LX83_004030</name>
</gene>
<dbReference type="EMBL" id="JAMTCK010000009">
    <property type="protein sequence ID" value="MCP2167157.1"/>
    <property type="molecule type" value="Genomic_DNA"/>
</dbReference>
<evidence type="ECO:0008006" key="3">
    <source>
        <dbReference type="Google" id="ProtNLM"/>
    </source>
</evidence>
<dbReference type="AlphaFoldDB" id="A0AAE3GGW8"/>
<sequence length="85" mass="8581">MLPDPAVAHPVLDRPGGFAHIIAGGAGTTPEKVVAEIVPQNMGALSGRFGEADEVAALALFLASDRAANVTGADYVIDGGIIRTV</sequence>
<proteinExistence type="predicted"/>
<name>A0AAE3GGW8_9PSEU</name>
<dbReference type="Gene3D" id="3.40.50.720">
    <property type="entry name" value="NAD(P)-binding Rossmann-like Domain"/>
    <property type="match status" value="1"/>
</dbReference>
<dbReference type="InterPro" id="IPR036291">
    <property type="entry name" value="NAD(P)-bd_dom_sf"/>
</dbReference>
<keyword evidence="2" id="KW-1185">Reference proteome</keyword>
<evidence type="ECO:0000313" key="1">
    <source>
        <dbReference type="EMBL" id="MCP2167157.1"/>
    </source>
</evidence>
<dbReference type="RefSeq" id="WP_308204012.1">
    <property type="nucleotide sequence ID" value="NZ_JAMTCK010000009.1"/>
</dbReference>
<organism evidence="1 2">
    <name type="scientific">Goodfellowiella coeruleoviolacea</name>
    <dbReference type="NCBI Taxonomy" id="334858"/>
    <lineage>
        <taxon>Bacteria</taxon>
        <taxon>Bacillati</taxon>
        <taxon>Actinomycetota</taxon>
        <taxon>Actinomycetes</taxon>
        <taxon>Pseudonocardiales</taxon>
        <taxon>Pseudonocardiaceae</taxon>
        <taxon>Goodfellowiella</taxon>
    </lineage>
</organism>